<dbReference type="PANTHER" id="PTHR10314">
    <property type="entry name" value="CYSTATHIONINE BETA-SYNTHASE"/>
    <property type="match status" value="1"/>
</dbReference>
<dbReference type="Gene3D" id="3.40.50.1100">
    <property type="match status" value="2"/>
</dbReference>
<proteinExistence type="predicted"/>
<dbReference type="EMBL" id="JBBJCI010000024">
    <property type="protein sequence ID" value="KAK7254505.1"/>
    <property type="molecule type" value="Genomic_DNA"/>
</dbReference>
<sequence length="319" mass="33754">MQNPGGSIKDRIALSMIEEAEKRGDLKPGMTIVEATSGNTGIGLSMVAAAKGYKSIIVMPQVPAMAERYMTCKKFGAEVHLTGVDQEDMAGTFAWLIEYSKDLVAKHDDYWAPDQFWTEDNPKVHYATTGPEIWDQSGGCDAFVAGIGTGGTLAGAGKYLKEQGADVFAVEPTESRATVGGEAGLHGVVGIGAGFVVPMIEDLAPEQPPQPGPRGHIDDFLHASTPESVAMANRLAAEEGLLVGPTSGAVAKVCCDLAATLGAGKTVVGIVASSGIRYVKHPMWEAQRLEAEDALPVPPNIDGPLDLRWRSEEWVMPPK</sequence>
<dbReference type="Pfam" id="PF00291">
    <property type="entry name" value="PALP"/>
    <property type="match status" value="1"/>
</dbReference>
<evidence type="ECO:0000313" key="2">
    <source>
        <dbReference type="EMBL" id="KAK7254505.1"/>
    </source>
</evidence>
<feature type="domain" description="Tryptophan synthase beta chain-like PALP" evidence="1">
    <location>
        <begin position="2"/>
        <end position="271"/>
    </location>
</feature>
<organism evidence="2 3">
    <name type="scientific">Aureococcus anophagefferens</name>
    <name type="common">Harmful bloom alga</name>
    <dbReference type="NCBI Taxonomy" id="44056"/>
    <lineage>
        <taxon>Eukaryota</taxon>
        <taxon>Sar</taxon>
        <taxon>Stramenopiles</taxon>
        <taxon>Ochrophyta</taxon>
        <taxon>Pelagophyceae</taxon>
        <taxon>Pelagomonadales</taxon>
        <taxon>Pelagomonadaceae</taxon>
        <taxon>Aureococcus</taxon>
    </lineage>
</organism>
<comment type="caution">
    <text evidence="2">The sequence shown here is derived from an EMBL/GenBank/DDBJ whole genome shotgun (WGS) entry which is preliminary data.</text>
</comment>
<name>A0ABR1GES3_AURAN</name>
<gene>
    <name evidence="2" type="ORF">SO694_00011335</name>
</gene>
<accession>A0ABR1GES3</accession>
<evidence type="ECO:0000313" key="3">
    <source>
        <dbReference type="Proteomes" id="UP001363151"/>
    </source>
</evidence>
<keyword evidence="3" id="KW-1185">Reference proteome</keyword>
<dbReference type="CDD" id="cd01561">
    <property type="entry name" value="CBS_like"/>
    <property type="match status" value="1"/>
</dbReference>
<dbReference type="Proteomes" id="UP001363151">
    <property type="component" value="Unassembled WGS sequence"/>
</dbReference>
<dbReference type="SUPFAM" id="SSF53686">
    <property type="entry name" value="Tryptophan synthase beta subunit-like PLP-dependent enzymes"/>
    <property type="match status" value="1"/>
</dbReference>
<dbReference type="InterPro" id="IPR001926">
    <property type="entry name" value="TrpB-like_PALP"/>
</dbReference>
<evidence type="ECO:0000259" key="1">
    <source>
        <dbReference type="Pfam" id="PF00291"/>
    </source>
</evidence>
<dbReference type="InterPro" id="IPR036052">
    <property type="entry name" value="TrpB-like_PALP_sf"/>
</dbReference>
<dbReference type="InterPro" id="IPR050214">
    <property type="entry name" value="Cys_Synth/Cystath_Beta-Synth"/>
</dbReference>
<reference evidence="2 3" key="1">
    <citation type="submission" date="2024-03" db="EMBL/GenBank/DDBJ databases">
        <title>Aureococcus anophagefferens CCMP1851 and Kratosvirus quantuckense: Draft genome of a second virus-susceptible host strain in the model system.</title>
        <authorList>
            <person name="Chase E."/>
            <person name="Truchon A.R."/>
            <person name="Schepens W."/>
            <person name="Wilhelm S.W."/>
        </authorList>
    </citation>
    <scope>NUCLEOTIDE SEQUENCE [LARGE SCALE GENOMIC DNA]</scope>
    <source>
        <strain evidence="2 3">CCMP1851</strain>
    </source>
</reference>
<protein>
    <submittedName>
        <fullName evidence="2">Cysteine synthase</fullName>
    </submittedName>
</protein>